<dbReference type="AlphaFoldDB" id="A0AAN9Y3W3"/>
<gene>
    <name evidence="3" type="ORF">V9T40_002554</name>
</gene>
<feature type="transmembrane region" description="Helical" evidence="2">
    <location>
        <begin position="111"/>
        <end position="134"/>
    </location>
</feature>
<keyword evidence="2" id="KW-1133">Transmembrane helix</keyword>
<evidence type="ECO:0000313" key="3">
    <source>
        <dbReference type="EMBL" id="KAK7590941.1"/>
    </source>
</evidence>
<evidence type="ECO:0000313" key="4">
    <source>
        <dbReference type="Proteomes" id="UP001367676"/>
    </source>
</evidence>
<comment type="caution">
    <text evidence="3">The sequence shown here is derived from an EMBL/GenBank/DDBJ whole genome shotgun (WGS) entry which is preliminary data.</text>
</comment>
<sequence>MQDVKTKREARRRRILENSEKRLQKITLLKYEEDEIIPEHLLTVSSTKATNDEVNIDDTDLGNTQFTNITSNNRDYPADSTVRSSFNHSQSSPSTKSSSNKNSSPKIWKKLGFKLVILAIIVRIVHIFRLGYLFGETVVIPFSVFMLTQLGSCQFDQNIAGITGPQNHQNLAVLASLDLPMSNEQQLGKLCLKENQIEWAGL</sequence>
<protein>
    <submittedName>
        <fullName evidence="3">Uncharacterized protein</fullName>
    </submittedName>
</protein>
<dbReference type="Proteomes" id="UP001367676">
    <property type="component" value="Unassembled WGS sequence"/>
</dbReference>
<evidence type="ECO:0000256" key="2">
    <source>
        <dbReference type="SAM" id="Phobius"/>
    </source>
</evidence>
<organism evidence="3 4">
    <name type="scientific">Parthenolecanium corni</name>
    <dbReference type="NCBI Taxonomy" id="536013"/>
    <lineage>
        <taxon>Eukaryota</taxon>
        <taxon>Metazoa</taxon>
        <taxon>Ecdysozoa</taxon>
        <taxon>Arthropoda</taxon>
        <taxon>Hexapoda</taxon>
        <taxon>Insecta</taxon>
        <taxon>Pterygota</taxon>
        <taxon>Neoptera</taxon>
        <taxon>Paraneoptera</taxon>
        <taxon>Hemiptera</taxon>
        <taxon>Sternorrhyncha</taxon>
        <taxon>Coccoidea</taxon>
        <taxon>Coccidae</taxon>
        <taxon>Parthenolecanium</taxon>
    </lineage>
</organism>
<keyword evidence="2" id="KW-0812">Transmembrane</keyword>
<keyword evidence="4" id="KW-1185">Reference proteome</keyword>
<accession>A0AAN9Y3W3</accession>
<feature type="compositionally biased region" description="Low complexity" evidence="1">
    <location>
        <begin position="89"/>
        <end position="104"/>
    </location>
</feature>
<evidence type="ECO:0000256" key="1">
    <source>
        <dbReference type="SAM" id="MobiDB-lite"/>
    </source>
</evidence>
<reference evidence="3 4" key="1">
    <citation type="submission" date="2024-03" db="EMBL/GenBank/DDBJ databases">
        <title>Adaptation during the transition from Ophiocordyceps entomopathogen to insect associate is accompanied by gene loss and intensified selection.</title>
        <authorList>
            <person name="Ward C.M."/>
            <person name="Onetto C.A."/>
            <person name="Borneman A.R."/>
        </authorList>
    </citation>
    <scope>NUCLEOTIDE SEQUENCE [LARGE SCALE GENOMIC DNA]</scope>
    <source>
        <strain evidence="3">AWRI1</strain>
        <tissue evidence="3">Single Adult Female</tissue>
    </source>
</reference>
<dbReference type="EMBL" id="JBBCAQ010000022">
    <property type="protein sequence ID" value="KAK7590941.1"/>
    <property type="molecule type" value="Genomic_DNA"/>
</dbReference>
<keyword evidence="2" id="KW-0472">Membrane</keyword>
<feature type="region of interest" description="Disordered" evidence="1">
    <location>
        <begin position="67"/>
        <end position="104"/>
    </location>
</feature>
<name>A0AAN9Y3W3_9HEMI</name>
<proteinExistence type="predicted"/>